<protein>
    <submittedName>
        <fullName evidence="2">Uncharacterized protein</fullName>
    </submittedName>
</protein>
<dbReference type="AlphaFoldDB" id="A0A1F5BTL2"/>
<dbReference type="EMBL" id="MEYS01000002">
    <property type="protein sequence ID" value="OGD33945.1"/>
    <property type="molecule type" value="Genomic_DNA"/>
</dbReference>
<organism evidence="2 3">
    <name type="scientific">Candidatus Azambacteria bacterium RIFCSPLOWO2_01_FULL_46_25</name>
    <dbReference type="NCBI Taxonomy" id="1797298"/>
    <lineage>
        <taxon>Bacteria</taxon>
        <taxon>Candidatus Azamiibacteriota</taxon>
    </lineage>
</organism>
<feature type="transmembrane region" description="Helical" evidence="1">
    <location>
        <begin position="38"/>
        <end position="62"/>
    </location>
</feature>
<sequence length="109" mass="11707">MTTNPFYNALSAIAYIATLVTTVFYGSNLLEGVVEESIFLPMGFLATFVLSAALMGYFFLYQPLLLLLDGHREKGVKLFLETVGIFAVATVLVIVIALIVGSLGIAGLK</sequence>
<name>A0A1F5BTL2_9BACT</name>
<keyword evidence="1" id="KW-0472">Membrane</keyword>
<comment type="caution">
    <text evidence="2">The sequence shown here is derived from an EMBL/GenBank/DDBJ whole genome shotgun (WGS) entry which is preliminary data.</text>
</comment>
<evidence type="ECO:0000256" key="1">
    <source>
        <dbReference type="SAM" id="Phobius"/>
    </source>
</evidence>
<gene>
    <name evidence="2" type="ORF">A2988_00425</name>
</gene>
<dbReference type="STRING" id="1797298.A2988_00425"/>
<accession>A0A1F5BTL2</accession>
<evidence type="ECO:0000313" key="3">
    <source>
        <dbReference type="Proteomes" id="UP000176650"/>
    </source>
</evidence>
<dbReference type="Proteomes" id="UP000176650">
    <property type="component" value="Unassembled WGS sequence"/>
</dbReference>
<keyword evidence="1" id="KW-0812">Transmembrane</keyword>
<feature type="transmembrane region" description="Helical" evidence="1">
    <location>
        <begin position="82"/>
        <end position="108"/>
    </location>
</feature>
<feature type="transmembrane region" description="Helical" evidence="1">
    <location>
        <begin position="6"/>
        <end position="26"/>
    </location>
</feature>
<proteinExistence type="predicted"/>
<reference evidence="2 3" key="1">
    <citation type="journal article" date="2016" name="Nat. Commun.">
        <title>Thousands of microbial genomes shed light on interconnected biogeochemical processes in an aquifer system.</title>
        <authorList>
            <person name="Anantharaman K."/>
            <person name="Brown C.T."/>
            <person name="Hug L.A."/>
            <person name="Sharon I."/>
            <person name="Castelle C.J."/>
            <person name="Probst A.J."/>
            <person name="Thomas B.C."/>
            <person name="Singh A."/>
            <person name="Wilkins M.J."/>
            <person name="Karaoz U."/>
            <person name="Brodie E.L."/>
            <person name="Williams K.H."/>
            <person name="Hubbard S.S."/>
            <person name="Banfield J.F."/>
        </authorList>
    </citation>
    <scope>NUCLEOTIDE SEQUENCE [LARGE SCALE GENOMIC DNA]</scope>
</reference>
<evidence type="ECO:0000313" key="2">
    <source>
        <dbReference type="EMBL" id="OGD33945.1"/>
    </source>
</evidence>
<keyword evidence="1" id="KW-1133">Transmembrane helix</keyword>